<evidence type="ECO:0000313" key="1">
    <source>
        <dbReference type="EMBL" id="KAA5545872.1"/>
    </source>
</evidence>
<dbReference type="AlphaFoldDB" id="A0A5M6DHX9"/>
<gene>
    <name evidence="1" type="ORF">FYK55_02850</name>
</gene>
<dbReference type="Proteomes" id="UP000324479">
    <property type="component" value="Unassembled WGS sequence"/>
</dbReference>
<dbReference type="EMBL" id="VWOX01000002">
    <property type="protein sequence ID" value="KAA5545872.1"/>
    <property type="molecule type" value="Genomic_DNA"/>
</dbReference>
<comment type="caution">
    <text evidence="1">The sequence shown here is derived from an EMBL/GenBank/DDBJ whole genome shotgun (WGS) entry which is preliminary data.</text>
</comment>
<name>A0A5M6DHX9_9BACT</name>
<reference evidence="1 2" key="1">
    <citation type="submission" date="2019-08" db="EMBL/GenBank/DDBJ databases">
        <authorList>
            <person name="Dhanesh K."/>
            <person name="Kumar G."/>
            <person name="Sasikala C."/>
            <person name="Venkata Ramana C."/>
        </authorList>
    </citation>
    <scope>NUCLEOTIDE SEQUENCE [LARGE SCALE GENOMIC DNA]</scope>
    <source>
        <strain evidence="1 2">JC645</strain>
    </source>
</reference>
<dbReference type="RefSeq" id="WP_150074703.1">
    <property type="nucleotide sequence ID" value="NZ_VWOX01000002.1"/>
</dbReference>
<accession>A0A5M6DHX9</accession>
<proteinExistence type="predicted"/>
<protein>
    <submittedName>
        <fullName evidence="1">Uncharacterized protein</fullName>
    </submittedName>
</protein>
<organism evidence="1 2">
    <name type="scientific">Roseiconus nitratireducens</name>
    <dbReference type="NCBI Taxonomy" id="2605748"/>
    <lineage>
        <taxon>Bacteria</taxon>
        <taxon>Pseudomonadati</taxon>
        <taxon>Planctomycetota</taxon>
        <taxon>Planctomycetia</taxon>
        <taxon>Pirellulales</taxon>
        <taxon>Pirellulaceae</taxon>
        <taxon>Roseiconus</taxon>
    </lineage>
</organism>
<sequence length="114" mass="12855">MRSKDVWPALPVKPSLKAVIRRVAGKGNSKTIFCFGLITAGAQRNGRPLKTTWLRERAEELKNRYPEMPGVAFVQRGNDDTPEFRELIRFCDQLSGEMWPDDHAAVAPDAQSQD</sequence>
<keyword evidence="2" id="KW-1185">Reference proteome</keyword>
<evidence type="ECO:0000313" key="2">
    <source>
        <dbReference type="Proteomes" id="UP000324479"/>
    </source>
</evidence>